<accession>A0A972GPN4</accession>
<keyword evidence="2" id="KW-1185">Reference proteome</keyword>
<comment type="caution">
    <text evidence="1">The sequence shown here is derived from an EMBL/GenBank/DDBJ whole genome shotgun (WGS) entry which is preliminary data.</text>
</comment>
<dbReference type="AlphaFoldDB" id="A0A972GPN4"/>
<reference evidence="1" key="1">
    <citation type="submission" date="2019-10" db="EMBL/GenBank/DDBJ databases">
        <title>Description of Paenibacillus glebae sp. nov.</title>
        <authorList>
            <person name="Carlier A."/>
            <person name="Qi S."/>
        </authorList>
    </citation>
    <scope>NUCLEOTIDE SEQUENCE</scope>
    <source>
        <strain evidence="1">LMG 31456</strain>
    </source>
</reference>
<sequence length="99" mass="11213">MDRMVAHIDVIGVIDQVDNGGVNDLILESLQYWSFQGKLIVVNSRNRIGLFHGLIVKTNEIEVMRSINKNSSLIQESQHEIVTAGFNCRIKWANPAVFF</sequence>
<dbReference type="Proteomes" id="UP000641588">
    <property type="component" value="Unassembled WGS sequence"/>
</dbReference>
<evidence type="ECO:0000313" key="1">
    <source>
        <dbReference type="EMBL" id="NOU91908.1"/>
    </source>
</evidence>
<name>A0A972GPN4_9BACL</name>
<proteinExistence type="predicted"/>
<evidence type="ECO:0000313" key="2">
    <source>
        <dbReference type="Proteomes" id="UP000641588"/>
    </source>
</evidence>
<dbReference type="EMBL" id="WHOD01000005">
    <property type="protein sequence ID" value="NOU91908.1"/>
    <property type="molecule type" value="Genomic_DNA"/>
</dbReference>
<organism evidence="1 2">
    <name type="scientific">Paenibacillus foliorum</name>
    <dbReference type="NCBI Taxonomy" id="2654974"/>
    <lineage>
        <taxon>Bacteria</taxon>
        <taxon>Bacillati</taxon>
        <taxon>Bacillota</taxon>
        <taxon>Bacilli</taxon>
        <taxon>Bacillales</taxon>
        <taxon>Paenibacillaceae</taxon>
        <taxon>Paenibacillus</taxon>
    </lineage>
</organism>
<gene>
    <name evidence="1" type="ORF">GC093_01470</name>
</gene>
<protein>
    <submittedName>
        <fullName evidence="1">Uncharacterized protein</fullName>
    </submittedName>
</protein>